<organism evidence="2 3">
    <name type="scientific">Ezakiella coagulans</name>
    <dbReference type="NCBI Taxonomy" id="46507"/>
    <lineage>
        <taxon>Bacteria</taxon>
        <taxon>Bacillati</taxon>
        <taxon>Bacillota</taxon>
        <taxon>Tissierellia</taxon>
        <taxon>Ezakiella</taxon>
    </lineage>
</organism>
<feature type="region of interest" description="Disordered" evidence="1">
    <location>
        <begin position="45"/>
        <end position="99"/>
    </location>
</feature>
<evidence type="ECO:0000313" key="2">
    <source>
        <dbReference type="EMBL" id="PVY95556.1"/>
    </source>
</evidence>
<evidence type="ECO:0000313" key="3">
    <source>
        <dbReference type="Proteomes" id="UP000245793"/>
    </source>
</evidence>
<comment type="caution">
    <text evidence="2">The sequence shown here is derived from an EMBL/GenBank/DDBJ whole genome shotgun (WGS) entry which is preliminary data.</text>
</comment>
<accession>A0A2U1E6I0</accession>
<dbReference type="AlphaFoldDB" id="A0A2U1E6I0"/>
<evidence type="ECO:0000256" key="1">
    <source>
        <dbReference type="SAM" id="MobiDB-lite"/>
    </source>
</evidence>
<dbReference type="PROSITE" id="PS51257">
    <property type="entry name" value="PROKAR_LIPOPROTEIN"/>
    <property type="match status" value="1"/>
</dbReference>
<keyword evidence="3" id="KW-1185">Reference proteome</keyword>
<sequence>MKNRFIKFFIIFIIFIAIAGCGKKRETGNQLFSTSKSVKDTIEAEMKKEEQKKEKSESDKALKDDFQATEDDVKKVDEENKESNDKKEPEKVDDKNKKDIDYDLTQMNSDMIYATVFMVVQDPESYSGKTFKIYGNSYTFPTTEGKSMTHYCLIKDALACCAQGLEFISSNSDEKYPDDGDDIIVTGTLESYTVEDIPMPLCRLVNAKIEKKKPEGK</sequence>
<dbReference type="Proteomes" id="UP000245793">
    <property type="component" value="Unassembled WGS sequence"/>
</dbReference>
<gene>
    <name evidence="2" type="ORF">C7381_10182</name>
</gene>
<proteinExistence type="predicted"/>
<dbReference type="RefSeq" id="WP_116479494.1">
    <property type="nucleotide sequence ID" value="NZ_QEKV01000001.1"/>
</dbReference>
<name>A0A2U1E6I0_9FIRM</name>
<protein>
    <submittedName>
        <fullName evidence="2">Uncharacterized protein</fullName>
    </submittedName>
</protein>
<dbReference type="EMBL" id="QEKV01000001">
    <property type="protein sequence ID" value="PVY95556.1"/>
    <property type="molecule type" value="Genomic_DNA"/>
</dbReference>
<reference evidence="2 3" key="1">
    <citation type="submission" date="2018-04" db="EMBL/GenBank/DDBJ databases">
        <title>Genomic Encyclopedia of Type Strains, Phase IV (KMG-IV): sequencing the most valuable type-strain genomes for metagenomic binning, comparative biology and taxonomic classification.</title>
        <authorList>
            <person name="Goeker M."/>
        </authorList>
    </citation>
    <scope>NUCLEOTIDE SEQUENCE [LARGE SCALE GENOMIC DNA]</scope>
    <source>
        <strain evidence="2 3">DSM 20705</strain>
    </source>
</reference>